<evidence type="ECO:0000256" key="1">
    <source>
        <dbReference type="SAM" id="MobiDB-lite"/>
    </source>
</evidence>
<dbReference type="Pfam" id="PF00082">
    <property type="entry name" value="Peptidase_S8"/>
    <property type="match status" value="1"/>
</dbReference>
<dbReference type="Proteomes" id="UP000294697">
    <property type="component" value="Unassembled WGS sequence"/>
</dbReference>
<dbReference type="GO" id="GO:0004252">
    <property type="term" value="F:serine-type endopeptidase activity"/>
    <property type="evidence" value="ECO:0007669"/>
    <property type="project" value="InterPro"/>
</dbReference>
<reference evidence="3 4" key="1">
    <citation type="submission" date="2019-03" db="EMBL/GenBank/DDBJ databases">
        <title>Subsurface microbial communities from deep shales in Ohio and West Virginia, USA.</title>
        <authorList>
            <person name="Wrighton K."/>
        </authorList>
    </citation>
    <scope>NUCLEOTIDE SEQUENCE [LARGE SCALE GENOMIC DNA]</scope>
    <source>
        <strain evidence="3 4">MSL9.2</strain>
    </source>
</reference>
<dbReference type="EMBL" id="SODA01000025">
    <property type="protein sequence ID" value="TDW00787.1"/>
    <property type="molecule type" value="Genomic_DNA"/>
</dbReference>
<gene>
    <name evidence="3" type="ORF">C8C77_12527</name>
</gene>
<name>A0A4R7YUQ0_9FIRM</name>
<feature type="domain" description="Peptidase S8/S53" evidence="2">
    <location>
        <begin position="318"/>
        <end position="659"/>
    </location>
</feature>
<feature type="compositionally biased region" description="Basic and acidic residues" evidence="1">
    <location>
        <begin position="30"/>
        <end position="41"/>
    </location>
</feature>
<dbReference type="RefSeq" id="WP_111573056.1">
    <property type="nucleotide sequence ID" value="NZ_QLME01000024.1"/>
</dbReference>
<sequence length="858" mass="98933">MPQKKYIPFPNYTINGRESLTGGRSKIKSPSREKQKDKFDGPMRELTRTMESRLAKIKDETTGLDPDMVLVLETVGSVSNFYTAVKNTQGFSWLVDSISEGIEENEEFYKNSAPSGKELKCRLYMLLTNKTALDQLLQLWDKFKREEDLPRGKKGWREIFSHLKDIRTWGVEDRLEDTGLLERWKEDLEYQDSVKFEIEFWFNDDQHKQKLIESDFKRKIEEFEGEVIDSALIEEIKYHAFLAKIPAVSAEKLVADFRQNNENKVLKSESVMFFNPLPQADYKFQIEELEELATDNIGTAEQIGMEPVVALFDGLPLQNHQSIKNKLIIDDPEDFESNYLAKYRLHGTSMASLILNGDLNNSFLKHERPIYVRPILKPDLENNFDGQIRETIPGDKLFIKRIYQAVKRLFEEGNDGVASEIKIINFSIGDKYRPYLDKMSSLARLLDWLSWKYKILFMVSAGNKVENFDFAEGESAKDNLLKNINKNLRNSKILSPAESINSITVGAQHKDYSEFSLNSHIHTDFFEDYNNLPSPISRFGLGYNRTVKPDILLPGGRQIYNKNYLPGGDYRFTPNLSTRKPPGLKVAFPGSSPGLNNFAYTAGTSNANALATHKAAELYEILKTNEEFINIPDDEITSLIKCLLVHYADWNNGYKLLEETLSQEVDINSFRKHVQKFLGYGFINLEQIYGCTERQVTLFATSQIKAEEGHQYIFPLPESLESKAIPRNLIITLAWFSPIRSQFENYRLAKLYFKPPQDELLLGRSQADWRAVMRGTLQHEILTGDKASVYYESDNIKVSVNCYDKTNELNNNNLEIPYALAVTLKIEEDINIYNEIEEKVRIINKQKEQIRLKNTVFI</sequence>
<dbReference type="Gene3D" id="3.40.50.200">
    <property type="entry name" value="Peptidase S8/S53 domain"/>
    <property type="match status" value="1"/>
</dbReference>
<dbReference type="InterPro" id="IPR036852">
    <property type="entry name" value="Peptidase_S8/S53_dom_sf"/>
</dbReference>
<feature type="region of interest" description="Disordered" evidence="1">
    <location>
        <begin position="1"/>
        <end position="41"/>
    </location>
</feature>
<dbReference type="GO" id="GO:0006508">
    <property type="term" value="P:proteolysis"/>
    <property type="evidence" value="ECO:0007669"/>
    <property type="project" value="InterPro"/>
</dbReference>
<dbReference type="InterPro" id="IPR000209">
    <property type="entry name" value="Peptidase_S8/S53_dom"/>
</dbReference>
<dbReference type="CDD" id="cd04847">
    <property type="entry name" value="Peptidases_S8_Subtilisin_like_2"/>
    <property type="match status" value="1"/>
</dbReference>
<dbReference type="AlphaFoldDB" id="A0A4R7YUQ0"/>
<dbReference type="InterPro" id="IPR034074">
    <property type="entry name" value="Y4bN_pept_dom"/>
</dbReference>
<evidence type="ECO:0000259" key="2">
    <source>
        <dbReference type="Pfam" id="PF00082"/>
    </source>
</evidence>
<evidence type="ECO:0000313" key="3">
    <source>
        <dbReference type="EMBL" id="TDW00787.1"/>
    </source>
</evidence>
<dbReference type="OrthoDB" id="9759014at2"/>
<dbReference type="SUPFAM" id="SSF52743">
    <property type="entry name" value="Subtilisin-like"/>
    <property type="match status" value="1"/>
</dbReference>
<accession>A0A4R7YUQ0</accession>
<protein>
    <submittedName>
        <fullName evidence="3">Subtilase family protein</fullName>
    </submittedName>
</protein>
<proteinExistence type="predicted"/>
<evidence type="ECO:0000313" key="4">
    <source>
        <dbReference type="Proteomes" id="UP000294697"/>
    </source>
</evidence>
<organism evidence="3 4">
    <name type="scientific">Halanaerobium saccharolyticum</name>
    <dbReference type="NCBI Taxonomy" id="43595"/>
    <lineage>
        <taxon>Bacteria</taxon>
        <taxon>Bacillati</taxon>
        <taxon>Bacillota</taxon>
        <taxon>Clostridia</taxon>
        <taxon>Halanaerobiales</taxon>
        <taxon>Halanaerobiaceae</taxon>
        <taxon>Halanaerobium</taxon>
    </lineage>
</organism>
<comment type="caution">
    <text evidence="3">The sequence shown here is derived from an EMBL/GenBank/DDBJ whole genome shotgun (WGS) entry which is preliminary data.</text>
</comment>